<proteinExistence type="predicted"/>
<evidence type="ECO:0000313" key="1">
    <source>
        <dbReference type="EMBL" id="CAD8050461.1"/>
    </source>
</evidence>
<dbReference type="OMA" id="FGAQFRI"/>
<gene>
    <name evidence="1" type="ORF">PPRIM_AZ9-3.1.T0170069</name>
</gene>
<reference evidence="1" key="1">
    <citation type="submission" date="2021-01" db="EMBL/GenBank/DDBJ databases">
        <authorList>
            <consortium name="Genoscope - CEA"/>
            <person name="William W."/>
        </authorList>
    </citation>
    <scope>NUCLEOTIDE SEQUENCE</scope>
</reference>
<dbReference type="EMBL" id="CAJJDM010000012">
    <property type="protein sequence ID" value="CAD8050461.1"/>
    <property type="molecule type" value="Genomic_DNA"/>
</dbReference>
<evidence type="ECO:0000313" key="2">
    <source>
        <dbReference type="Proteomes" id="UP000688137"/>
    </source>
</evidence>
<protein>
    <submittedName>
        <fullName evidence="1">Uncharacterized protein</fullName>
    </submittedName>
</protein>
<keyword evidence="2" id="KW-1185">Reference proteome</keyword>
<dbReference type="Proteomes" id="UP000688137">
    <property type="component" value="Unassembled WGS sequence"/>
</dbReference>
<sequence length="184" mass="21580">MQLSFIQKKGKFKDLIQQQKAQVLDKQKSLQQKLELIAQQKTTKVQDSKQIQGNIKQLNLPKLMKRIYSDKKLNDNCQQQQKNEDKIQQNISKDLMSPIKFINIHNTYDYKPRLAIIASTDRFQTEGNERKDFMNYTFGAQFRIRGTNISHINKTPVVNQKRSTSQTSRIMTTSQQRVVNKIFS</sequence>
<accession>A0A8S1K6S0</accession>
<organism evidence="1 2">
    <name type="scientific">Paramecium primaurelia</name>
    <dbReference type="NCBI Taxonomy" id="5886"/>
    <lineage>
        <taxon>Eukaryota</taxon>
        <taxon>Sar</taxon>
        <taxon>Alveolata</taxon>
        <taxon>Ciliophora</taxon>
        <taxon>Intramacronucleata</taxon>
        <taxon>Oligohymenophorea</taxon>
        <taxon>Peniculida</taxon>
        <taxon>Parameciidae</taxon>
        <taxon>Paramecium</taxon>
    </lineage>
</organism>
<dbReference type="AlphaFoldDB" id="A0A8S1K6S0"/>
<name>A0A8S1K6S0_PARPR</name>
<comment type="caution">
    <text evidence="1">The sequence shown here is derived from an EMBL/GenBank/DDBJ whole genome shotgun (WGS) entry which is preliminary data.</text>
</comment>